<sequence length="55" mass="6224">MGRYHFHWYRASALTSSVVMVDGIVPPVRIRLMGGVTYRQFTRVVGQGDLFAPAR</sequence>
<feature type="non-terminal residue" evidence="1">
    <location>
        <position position="55"/>
    </location>
</feature>
<accession>L8FSD0</accession>
<organism evidence="1 2">
    <name type="scientific">Pseudogymnoascus destructans (strain ATCC MYA-4855 / 20631-21)</name>
    <name type="common">Bat white-nose syndrome fungus</name>
    <name type="synonym">Geomyces destructans</name>
    <dbReference type="NCBI Taxonomy" id="658429"/>
    <lineage>
        <taxon>Eukaryota</taxon>
        <taxon>Fungi</taxon>
        <taxon>Dikarya</taxon>
        <taxon>Ascomycota</taxon>
        <taxon>Pezizomycotina</taxon>
        <taxon>Leotiomycetes</taxon>
        <taxon>Thelebolales</taxon>
        <taxon>Thelebolaceae</taxon>
        <taxon>Pseudogymnoascus</taxon>
    </lineage>
</organism>
<protein>
    <submittedName>
        <fullName evidence="1">Uncharacterized protein</fullName>
    </submittedName>
</protein>
<dbReference type="AlphaFoldDB" id="L8FSD0"/>
<dbReference type="Proteomes" id="UP000011064">
    <property type="component" value="Unassembled WGS sequence"/>
</dbReference>
<dbReference type="HOGENOM" id="CLU_3038082_0_0_1"/>
<name>L8FSD0_PSED2</name>
<proteinExistence type="predicted"/>
<reference evidence="2" key="1">
    <citation type="submission" date="2010-09" db="EMBL/GenBank/DDBJ databases">
        <title>The genome sequence of Geomyces destructans 20631-21.</title>
        <authorList>
            <consortium name="The Broad Institute Genome Sequencing Platform"/>
            <person name="Cuomo C.A."/>
            <person name="Blehert D.S."/>
            <person name="Lorch J.M."/>
            <person name="Young S.K."/>
            <person name="Zeng Q."/>
            <person name="Gargeya S."/>
            <person name="Fitzgerald M."/>
            <person name="Haas B."/>
            <person name="Abouelleil A."/>
            <person name="Alvarado L."/>
            <person name="Arachchi H.M."/>
            <person name="Berlin A."/>
            <person name="Brown A."/>
            <person name="Chapman S.B."/>
            <person name="Chen Z."/>
            <person name="Dunbar C."/>
            <person name="Freedman E."/>
            <person name="Gearin G."/>
            <person name="Gellesch M."/>
            <person name="Goldberg J."/>
            <person name="Griggs A."/>
            <person name="Gujja S."/>
            <person name="Heiman D."/>
            <person name="Howarth C."/>
            <person name="Larson L."/>
            <person name="Lui A."/>
            <person name="MacDonald P.J.P."/>
            <person name="Montmayeur A."/>
            <person name="Murphy C."/>
            <person name="Neiman D."/>
            <person name="Pearson M."/>
            <person name="Priest M."/>
            <person name="Roberts A."/>
            <person name="Saif S."/>
            <person name="Shea T."/>
            <person name="Shenoy N."/>
            <person name="Sisk P."/>
            <person name="Stolte C."/>
            <person name="Sykes S."/>
            <person name="Wortman J."/>
            <person name="Nusbaum C."/>
            <person name="Birren B."/>
        </authorList>
    </citation>
    <scope>NUCLEOTIDE SEQUENCE [LARGE SCALE GENOMIC DNA]</scope>
    <source>
        <strain evidence="2">ATCC MYA-4855 / 20631-21</strain>
    </source>
</reference>
<evidence type="ECO:0000313" key="1">
    <source>
        <dbReference type="EMBL" id="ELR03885.1"/>
    </source>
</evidence>
<dbReference type="EMBL" id="GL574776">
    <property type="protein sequence ID" value="ELR03885.1"/>
    <property type="molecule type" value="Genomic_DNA"/>
</dbReference>
<evidence type="ECO:0000313" key="2">
    <source>
        <dbReference type="Proteomes" id="UP000011064"/>
    </source>
</evidence>
<gene>
    <name evidence="1" type="ORF">GMDG_08951</name>
</gene>
<keyword evidence="2" id="KW-1185">Reference proteome</keyword>
<dbReference type="InParanoid" id="L8FSD0"/>
<dbReference type="VEuPathDB" id="FungiDB:GMDG_08951"/>